<evidence type="ECO:0000256" key="7">
    <source>
        <dbReference type="ARBA" id="ARBA00023212"/>
    </source>
</evidence>
<evidence type="ECO:0000256" key="5">
    <source>
        <dbReference type="ARBA" id="ARBA00022741"/>
    </source>
</evidence>
<protein>
    <submittedName>
        <fullName evidence="9">Tubulin beta-5 chain</fullName>
    </submittedName>
</protein>
<name>A0A9W8EGB9_9FUNG</name>
<dbReference type="PRINTS" id="PR01163">
    <property type="entry name" value="BETATUBULIN"/>
</dbReference>
<dbReference type="GO" id="GO:0005200">
    <property type="term" value="F:structural constituent of cytoskeleton"/>
    <property type="evidence" value="ECO:0007669"/>
    <property type="project" value="InterPro"/>
</dbReference>
<organism evidence="9 10">
    <name type="scientific">Coemansia thaxteri</name>
    <dbReference type="NCBI Taxonomy" id="2663907"/>
    <lineage>
        <taxon>Eukaryota</taxon>
        <taxon>Fungi</taxon>
        <taxon>Fungi incertae sedis</taxon>
        <taxon>Zoopagomycota</taxon>
        <taxon>Kickxellomycotina</taxon>
        <taxon>Kickxellomycetes</taxon>
        <taxon>Kickxellales</taxon>
        <taxon>Kickxellaceae</taxon>
        <taxon>Coemansia</taxon>
    </lineage>
</organism>
<comment type="subcellular location">
    <subcellularLocation>
        <location evidence="1">Cytoplasm</location>
        <location evidence="1">Cytoskeleton</location>
    </subcellularLocation>
</comment>
<dbReference type="Gene3D" id="3.40.50.1440">
    <property type="entry name" value="Tubulin/FtsZ, GTPase domain"/>
    <property type="match status" value="1"/>
</dbReference>
<gene>
    <name evidence="9" type="primary">TUB5</name>
    <name evidence="9" type="ORF">H4R26_005734</name>
</gene>
<evidence type="ECO:0000256" key="1">
    <source>
        <dbReference type="ARBA" id="ARBA00004245"/>
    </source>
</evidence>
<keyword evidence="4" id="KW-0493">Microtubule</keyword>
<evidence type="ECO:0000313" key="9">
    <source>
        <dbReference type="EMBL" id="KAJ1997705.1"/>
    </source>
</evidence>
<dbReference type="GO" id="GO:0005874">
    <property type="term" value="C:microtubule"/>
    <property type="evidence" value="ECO:0007669"/>
    <property type="project" value="UniProtKB-KW"/>
</dbReference>
<evidence type="ECO:0000256" key="2">
    <source>
        <dbReference type="ARBA" id="ARBA00009636"/>
    </source>
</evidence>
<dbReference type="Proteomes" id="UP001150907">
    <property type="component" value="Unassembled WGS sequence"/>
</dbReference>
<comment type="subunit">
    <text evidence="3">Dimer of alpha and beta chains. A typical microtubule is a hollow water-filled tube with an outer diameter of 25 nm and an inner diameter of 15 nM. Alpha-beta heterodimers associate head-to-tail to form protofilaments running lengthwise along the microtubule wall with the beta-tubulin subunit facing the microtubule plus end conferring a structural polarity. Microtubules usually have 13 protofilaments but different protofilament numbers can be found in some organisms and specialized cells.</text>
</comment>
<dbReference type="AlphaFoldDB" id="A0A9W8EGB9"/>
<dbReference type="InterPro" id="IPR013838">
    <property type="entry name" value="Beta-tubulin_BS"/>
</dbReference>
<dbReference type="Pfam" id="PF00091">
    <property type="entry name" value="Tubulin"/>
    <property type="match status" value="1"/>
</dbReference>
<dbReference type="InterPro" id="IPR000217">
    <property type="entry name" value="Tubulin"/>
</dbReference>
<dbReference type="InterPro" id="IPR002453">
    <property type="entry name" value="Beta_tubulin"/>
</dbReference>
<keyword evidence="7" id="KW-0206">Cytoskeleton</keyword>
<evidence type="ECO:0000313" key="10">
    <source>
        <dbReference type="Proteomes" id="UP001150907"/>
    </source>
</evidence>
<keyword evidence="5" id="KW-0547">Nucleotide-binding</keyword>
<dbReference type="EMBL" id="JANBQF010001233">
    <property type="protein sequence ID" value="KAJ1997705.1"/>
    <property type="molecule type" value="Genomic_DNA"/>
</dbReference>
<dbReference type="InterPro" id="IPR036525">
    <property type="entry name" value="Tubulin/FtsZ_GTPase_sf"/>
</dbReference>
<dbReference type="GO" id="GO:0003924">
    <property type="term" value="F:GTPase activity"/>
    <property type="evidence" value="ECO:0007669"/>
    <property type="project" value="InterPro"/>
</dbReference>
<dbReference type="PRINTS" id="PR01161">
    <property type="entry name" value="TUBULIN"/>
</dbReference>
<dbReference type="OrthoDB" id="1662883at2759"/>
<dbReference type="InterPro" id="IPR003008">
    <property type="entry name" value="Tubulin_FtsZ_GTPase"/>
</dbReference>
<dbReference type="PANTHER" id="PTHR36527:SF3">
    <property type="entry name" value="OS01G0282866 PROTEIN"/>
    <property type="match status" value="1"/>
</dbReference>
<feature type="domain" description="Tubulin/FtsZ GTPase" evidence="8">
    <location>
        <begin position="3"/>
        <end position="99"/>
    </location>
</feature>
<dbReference type="PANTHER" id="PTHR36527">
    <property type="entry name" value="OS01G0282866 PROTEIN"/>
    <property type="match status" value="1"/>
</dbReference>
<evidence type="ECO:0000256" key="6">
    <source>
        <dbReference type="ARBA" id="ARBA00023134"/>
    </source>
</evidence>
<keyword evidence="7" id="KW-0963">Cytoplasm</keyword>
<dbReference type="GO" id="GO:0007017">
    <property type="term" value="P:microtubule-based process"/>
    <property type="evidence" value="ECO:0007669"/>
    <property type="project" value="InterPro"/>
</dbReference>
<dbReference type="SUPFAM" id="SSF52490">
    <property type="entry name" value="Tubulin nucleotide-binding domain-like"/>
    <property type="match status" value="1"/>
</dbReference>
<accession>A0A9W8EGB9</accession>
<keyword evidence="6" id="KW-0342">GTP-binding</keyword>
<feature type="non-terminal residue" evidence="9">
    <location>
        <position position="100"/>
    </location>
</feature>
<dbReference type="GO" id="GO:0005525">
    <property type="term" value="F:GTP binding"/>
    <property type="evidence" value="ECO:0007669"/>
    <property type="project" value="UniProtKB-KW"/>
</dbReference>
<dbReference type="PROSITE" id="PS00228">
    <property type="entry name" value="TUBULIN_B_AUTOREG"/>
    <property type="match status" value="1"/>
</dbReference>
<evidence type="ECO:0000259" key="8">
    <source>
        <dbReference type="Pfam" id="PF00091"/>
    </source>
</evidence>
<keyword evidence="10" id="KW-1185">Reference proteome</keyword>
<proteinExistence type="inferred from homology"/>
<evidence type="ECO:0000256" key="4">
    <source>
        <dbReference type="ARBA" id="ARBA00022701"/>
    </source>
</evidence>
<comment type="similarity">
    <text evidence="2">Belongs to the tubulin family.</text>
</comment>
<sequence length="100" mass="11324">MREIIHIQTGQCGNQIGTKFWETLSNEHSIGLDGVWNGEAAKEATQLDRIDVYFNQASNKRYVPRAVIVDLEPGTIEAIRSEKFKDFFRPDNFIHGQSGA</sequence>
<comment type="caution">
    <text evidence="9">The sequence shown here is derived from an EMBL/GenBank/DDBJ whole genome shotgun (WGS) entry which is preliminary data.</text>
</comment>
<reference evidence="9" key="1">
    <citation type="submission" date="2022-07" db="EMBL/GenBank/DDBJ databases">
        <title>Phylogenomic reconstructions and comparative analyses of Kickxellomycotina fungi.</title>
        <authorList>
            <person name="Reynolds N.K."/>
            <person name="Stajich J.E."/>
            <person name="Barry K."/>
            <person name="Grigoriev I.V."/>
            <person name="Crous P."/>
            <person name="Smith M.E."/>
        </authorList>
    </citation>
    <scope>NUCLEOTIDE SEQUENCE</scope>
    <source>
        <strain evidence="9">IMI 214461</strain>
    </source>
</reference>
<evidence type="ECO:0000256" key="3">
    <source>
        <dbReference type="ARBA" id="ARBA00011747"/>
    </source>
</evidence>